<evidence type="ECO:0000313" key="5">
    <source>
        <dbReference type="Proteomes" id="UP000233551"/>
    </source>
</evidence>
<feature type="region of interest" description="Disordered" evidence="1">
    <location>
        <begin position="71"/>
        <end position="141"/>
    </location>
</feature>
<name>A0A218XU12_PUNGR</name>
<keyword evidence="5" id="KW-1185">Reference proteome</keyword>
<comment type="caution">
    <text evidence="2">The sequence shown here is derived from an EMBL/GenBank/DDBJ whole genome shotgun (WGS) entry which is preliminary data.</text>
</comment>
<dbReference type="AlphaFoldDB" id="A0A218XU12"/>
<feature type="region of interest" description="Disordered" evidence="1">
    <location>
        <begin position="155"/>
        <end position="177"/>
    </location>
</feature>
<reference evidence="3 5" key="3">
    <citation type="submission" date="2017-11" db="EMBL/GenBank/DDBJ databases">
        <title>De-novo sequencing of pomegranate (Punica granatum L.) genome.</title>
        <authorList>
            <person name="Akparov Z."/>
            <person name="Amiraslanov A."/>
            <person name="Hajiyeva S."/>
            <person name="Abbasov M."/>
            <person name="Kaur K."/>
            <person name="Hamwieh A."/>
            <person name="Solovyev V."/>
            <person name="Salamov A."/>
            <person name="Braich B."/>
            <person name="Kosarev P."/>
            <person name="Mahmoud A."/>
            <person name="Hajiyev E."/>
            <person name="Babayeva S."/>
            <person name="Izzatullayeva V."/>
            <person name="Mammadov A."/>
            <person name="Mammadov A."/>
            <person name="Sharifova S."/>
            <person name="Ojaghi J."/>
            <person name="Eynullazada K."/>
            <person name="Bayramov B."/>
            <person name="Abdulazimova A."/>
            <person name="Shahmuradov I."/>
        </authorList>
    </citation>
    <scope>NUCLEOTIDE SEQUENCE [LARGE SCALE GENOMIC DNA]</scope>
    <source>
        <strain evidence="3">AG2017</strain>
        <strain evidence="5">cv. AG2017</strain>
        <tissue evidence="3">Leaf</tissue>
    </source>
</reference>
<dbReference type="EMBL" id="MTKT01000790">
    <property type="protein sequence ID" value="OWM88645.1"/>
    <property type="molecule type" value="Genomic_DNA"/>
</dbReference>
<protein>
    <submittedName>
        <fullName evidence="2">Uncharacterized protein</fullName>
    </submittedName>
</protein>
<reference evidence="2" key="2">
    <citation type="submission" date="2017-06" db="EMBL/GenBank/DDBJ databases">
        <title>The pomegranate genome and the genomics of punicalagin biosynthesis.</title>
        <authorList>
            <person name="Xu C."/>
        </authorList>
    </citation>
    <scope>NUCLEOTIDE SEQUENCE [LARGE SCALE GENOMIC DNA]</scope>
    <source>
        <tissue evidence="2">Fresh leaf</tissue>
    </source>
</reference>
<gene>
    <name evidence="2" type="ORF">CDL15_Pgr002412</name>
    <name evidence="3" type="ORF">CRG98_041945</name>
</gene>
<dbReference type="OrthoDB" id="1917218at2759"/>
<dbReference type="Proteomes" id="UP000233551">
    <property type="component" value="Unassembled WGS sequence"/>
</dbReference>
<dbReference type="GeneID" id="116214599"/>
<evidence type="ECO:0000313" key="2">
    <source>
        <dbReference type="EMBL" id="OWM88645.1"/>
    </source>
</evidence>
<feature type="compositionally biased region" description="Polar residues" evidence="1">
    <location>
        <begin position="110"/>
        <end position="120"/>
    </location>
</feature>
<evidence type="ECO:0000256" key="1">
    <source>
        <dbReference type="SAM" id="MobiDB-lite"/>
    </source>
</evidence>
<feature type="compositionally biased region" description="Low complexity" evidence="1">
    <location>
        <begin position="80"/>
        <end position="102"/>
    </location>
</feature>
<dbReference type="Proteomes" id="UP000197138">
    <property type="component" value="Unassembled WGS sequence"/>
</dbReference>
<proteinExistence type="predicted"/>
<accession>A0A218XU12</accession>
<sequence length="223" mass="25070">MVNRVDASIDVFTFPSIRVEHRDPEFEFGTTHEPDSPADHIFLNGKLLPHAFPVQSDALSRFNSNTVARASSVSSRKDSLLPCRTSSTRSSCSSSSARTSLSDISEQKPFYQSRSASRPQNRGDGNRGFASHRSLHRSSSQGTWQFIMPVPSLSYDGSRRRKSGDAGRATSPRDKLDAERLTRPKRGFCRGFFRSFSSTCKQCHALEPPKKERERDGMMYWIS</sequence>
<evidence type="ECO:0000313" key="3">
    <source>
        <dbReference type="EMBL" id="PKI37652.1"/>
    </source>
</evidence>
<reference evidence="4" key="1">
    <citation type="journal article" date="2017" name="Plant J.">
        <title>The pomegranate (Punica granatum L.) genome and the genomics of punicalagin biosynthesis.</title>
        <authorList>
            <person name="Qin G."/>
            <person name="Xu C."/>
            <person name="Ming R."/>
            <person name="Tang H."/>
            <person name="Guyot R."/>
            <person name="Kramer E.M."/>
            <person name="Hu Y."/>
            <person name="Yi X."/>
            <person name="Qi Y."/>
            <person name="Xu X."/>
            <person name="Gao Z."/>
            <person name="Pan H."/>
            <person name="Jian J."/>
            <person name="Tian Y."/>
            <person name="Yue Z."/>
            <person name="Xu Y."/>
        </authorList>
    </citation>
    <scope>NUCLEOTIDE SEQUENCE [LARGE SCALE GENOMIC DNA]</scope>
    <source>
        <strain evidence="4">cv. Dabenzi</strain>
    </source>
</reference>
<dbReference type="EMBL" id="PGOL01004345">
    <property type="protein sequence ID" value="PKI37652.1"/>
    <property type="molecule type" value="Genomic_DNA"/>
</dbReference>
<organism evidence="2 4">
    <name type="scientific">Punica granatum</name>
    <name type="common">Pomegranate</name>
    <dbReference type="NCBI Taxonomy" id="22663"/>
    <lineage>
        <taxon>Eukaryota</taxon>
        <taxon>Viridiplantae</taxon>
        <taxon>Streptophyta</taxon>
        <taxon>Embryophyta</taxon>
        <taxon>Tracheophyta</taxon>
        <taxon>Spermatophyta</taxon>
        <taxon>Magnoliopsida</taxon>
        <taxon>eudicotyledons</taxon>
        <taxon>Gunneridae</taxon>
        <taxon>Pentapetalae</taxon>
        <taxon>rosids</taxon>
        <taxon>malvids</taxon>
        <taxon>Myrtales</taxon>
        <taxon>Lythraceae</taxon>
        <taxon>Punica</taxon>
    </lineage>
</organism>
<evidence type="ECO:0000313" key="4">
    <source>
        <dbReference type="Proteomes" id="UP000197138"/>
    </source>
</evidence>